<accession>A0ABT2HQ19</accession>
<reference evidence="3 4" key="1">
    <citation type="submission" date="2022-04" db="EMBL/GenBank/DDBJ databases">
        <title>Human microbiome associated bacterial genomes.</title>
        <authorList>
            <person name="Sandstrom S."/>
            <person name="Salamzade R."/>
            <person name="Kalan L.R."/>
        </authorList>
    </citation>
    <scope>NUCLEOTIDE SEQUENCE [LARGE SCALE GENOMIC DNA]</scope>
    <source>
        <strain evidence="4">p3-SID767</strain>
    </source>
</reference>
<feature type="transmembrane region" description="Helical" evidence="2">
    <location>
        <begin position="35"/>
        <end position="56"/>
    </location>
</feature>
<keyword evidence="2" id="KW-0812">Transmembrane</keyword>
<dbReference type="InterPro" id="IPR036259">
    <property type="entry name" value="MFS_trans_sf"/>
</dbReference>
<evidence type="ECO:0000256" key="1">
    <source>
        <dbReference type="SAM" id="MobiDB-lite"/>
    </source>
</evidence>
<keyword evidence="4" id="KW-1185">Reference proteome</keyword>
<keyword evidence="2" id="KW-0472">Membrane</keyword>
<evidence type="ECO:0000313" key="3">
    <source>
        <dbReference type="EMBL" id="MCT1606767.1"/>
    </source>
</evidence>
<gene>
    <name evidence="3" type="ORF">M3B43_05390</name>
</gene>
<evidence type="ECO:0000256" key="2">
    <source>
        <dbReference type="SAM" id="Phobius"/>
    </source>
</evidence>
<dbReference type="RefSeq" id="WP_147640450.1">
    <property type="nucleotide sequence ID" value="NZ_CABKSP010000004.1"/>
</dbReference>
<evidence type="ECO:0000313" key="4">
    <source>
        <dbReference type="Proteomes" id="UP001205046"/>
    </source>
</evidence>
<dbReference type="EMBL" id="JALXMO010000009">
    <property type="protein sequence ID" value="MCT1606767.1"/>
    <property type="molecule type" value="Genomic_DNA"/>
</dbReference>
<name>A0ABT2HQ19_9MICC</name>
<protein>
    <submittedName>
        <fullName evidence="3">Uncharacterized protein</fullName>
    </submittedName>
</protein>
<organism evidence="3 4">
    <name type="scientific">Nesterenkonia massiliensis</name>
    <dbReference type="NCBI Taxonomy" id="1232429"/>
    <lineage>
        <taxon>Bacteria</taxon>
        <taxon>Bacillati</taxon>
        <taxon>Actinomycetota</taxon>
        <taxon>Actinomycetes</taxon>
        <taxon>Micrococcales</taxon>
        <taxon>Micrococcaceae</taxon>
        <taxon>Nesterenkonia</taxon>
    </lineage>
</organism>
<feature type="transmembrane region" description="Helical" evidence="2">
    <location>
        <begin position="68"/>
        <end position="88"/>
    </location>
</feature>
<dbReference type="Proteomes" id="UP001205046">
    <property type="component" value="Unassembled WGS sequence"/>
</dbReference>
<proteinExistence type="predicted"/>
<sequence>MQRPGTAAEQAAMDRDFRESAPPPPRGHLSTWKVAVLWTAAAFGMIFTMASAGVFLESILEDDIGQAVTGMGFVVVMMVVTMVLFAWLMRVHRRRRRYNEILDAHYASRYGHDPSF</sequence>
<comment type="caution">
    <text evidence="3">The sequence shown here is derived from an EMBL/GenBank/DDBJ whole genome shotgun (WGS) entry which is preliminary data.</text>
</comment>
<keyword evidence="2" id="KW-1133">Transmembrane helix</keyword>
<dbReference type="SUPFAM" id="SSF103473">
    <property type="entry name" value="MFS general substrate transporter"/>
    <property type="match status" value="1"/>
</dbReference>
<feature type="region of interest" description="Disordered" evidence="1">
    <location>
        <begin position="1"/>
        <end position="29"/>
    </location>
</feature>